<sequence length="56" mass="5738">MSLTVGVYLGFLAKIAGSIWMALGIAYGAVKTRGFQAELVTFDVPDEAEAAATSGA</sequence>
<gene>
    <name evidence="2" type="ORF">SBA1_630070</name>
</gene>
<dbReference type="Proteomes" id="UP000238701">
    <property type="component" value="Unassembled WGS sequence"/>
</dbReference>
<evidence type="ECO:0000313" key="3">
    <source>
        <dbReference type="Proteomes" id="UP000238701"/>
    </source>
</evidence>
<evidence type="ECO:0000313" key="2">
    <source>
        <dbReference type="EMBL" id="SPF46121.1"/>
    </source>
</evidence>
<proteinExistence type="predicted"/>
<dbReference type="AlphaFoldDB" id="A0A2U3L2J3"/>
<keyword evidence="1" id="KW-0812">Transmembrane</keyword>
<reference evidence="3" key="1">
    <citation type="submission" date="2018-02" db="EMBL/GenBank/DDBJ databases">
        <authorList>
            <person name="Hausmann B."/>
        </authorList>
    </citation>
    <scope>NUCLEOTIDE SEQUENCE [LARGE SCALE GENOMIC DNA]</scope>
    <source>
        <strain evidence="3">Peat soil MAG SbA1</strain>
    </source>
</reference>
<dbReference type="EMBL" id="OMOD01000159">
    <property type="protein sequence ID" value="SPF46121.1"/>
    <property type="molecule type" value="Genomic_DNA"/>
</dbReference>
<evidence type="ECO:0000256" key="1">
    <source>
        <dbReference type="SAM" id="Phobius"/>
    </source>
</evidence>
<name>A0A2U3L2J3_9BACT</name>
<feature type="transmembrane region" description="Helical" evidence="1">
    <location>
        <begin position="6"/>
        <end position="30"/>
    </location>
</feature>
<keyword evidence="1" id="KW-1133">Transmembrane helix</keyword>
<protein>
    <submittedName>
        <fullName evidence="2">Uncharacterized protein</fullName>
    </submittedName>
</protein>
<accession>A0A2U3L2J3</accession>
<organism evidence="2 3">
    <name type="scientific">Candidatus Sulfotelmatobacter kueseliae</name>
    <dbReference type="NCBI Taxonomy" id="2042962"/>
    <lineage>
        <taxon>Bacteria</taxon>
        <taxon>Pseudomonadati</taxon>
        <taxon>Acidobacteriota</taxon>
        <taxon>Terriglobia</taxon>
        <taxon>Terriglobales</taxon>
        <taxon>Candidatus Korobacteraceae</taxon>
        <taxon>Candidatus Sulfotelmatobacter</taxon>
    </lineage>
</organism>
<keyword evidence="1" id="KW-0472">Membrane</keyword>